<dbReference type="EMBL" id="FOFO01000040">
    <property type="protein sequence ID" value="SEQ50931.1"/>
    <property type="molecule type" value="Genomic_DNA"/>
</dbReference>
<protein>
    <submittedName>
        <fullName evidence="1">Uncharacterized protein</fullName>
    </submittedName>
</protein>
<accession>A0A1H9GLG4</accession>
<proteinExistence type="predicted"/>
<reference evidence="1 2" key="1">
    <citation type="submission" date="2016-10" db="EMBL/GenBank/DDBJ databases">
        <authorList>
            <person name="de Groot N.N."/>
        </authorList>
    </citation>
    <scope>NUCLEOTIDE SEQUENCE [LARGE SCALE GENOMIC DNA]</scope>
    <source>
        <strain evidence="1 2">B7-7</strain>
    </source>
</reference>
<evidence type="ECO:0000313" key="1">
    <source>
        <dbReference type="EMBL" id="SEQ50931.1"/>
    </source>
</evidence>
<dbReference type="AlphaFoldDB" id="A0A1H9GLG4"/>
<sequence>MQYALQNLYTENEIPRADDLVVLSHSPGGGVADVMDLLFSNGRPESRTLRPAGMRNAADSFEFQVMRKSTLQTVSIALDPALWPAGWFEIRDKRRAGTFTEADQAQLQSYQQQVTSTFPAKDLQTLFGSAEVRTVMGWGAIQSGELEAAVRAQR</sequence>
<name>A0A1H9GLG4_9GAMM</name>
<dbReference type="Proteomes" id="UP000199496">
    <property type="component" value="Unassembled WGS sequence"/>
</dbReference>
<keyword evidence="2" id="KW-1185">Reference proteome</keyword>
<organism evidence="1 2">
    <name type="scientific">Ectothiorhodospira magna</name>
    <dbReference type="NCBI Taxonomy" id="867345"/>
    <lineage>
        <taxon>Bacteria</taxon>
        <taxon>Pseudomonadati</taxon>
        <taxon>Pseudomonadota</taxon>
        <taxon>Gammaproteobacteria</taxon>
        <taxon>Chromatiales</taxon>
        <taxon>Ectothiorhodospiraceae</taxon>
        <taxon>Ectothiorhodospira</taxon>
    </lineage>
</organism>
<evidence type="ECO:0000313" key="2">
    <source>
        <dbReference type="Proteomes" id="UP000199496"/>
    </source>
</evidence>
<gene>
    <name evidence="1" type="ORF">SAMN05421693_1406</name>
</gene>
<dbReference type="STRING" id="867345.SAMN05421693_1406"/>